<proteinExistence type="predicted"/>
<dbReference type="EMBL" id="KZ826341">
    <property type="protein sequence ID" value="PYI07464.1"/>
    <property type="molecule type" value="Genomic_DNA"/>
</dbReference>
<evidence type="ECO:0000256" key="2">
    <source>
        <dbReference type="SAM" id="MobiDB-lite"/>
    </source>
</evidence>
<feature type="compositionally biased region" description="Basic residues" evidence="2">
    <location>
        <begin position="17"/>
        <end position="27"/>
    </location>
</feature>
<keyword evidence="1" id="KW-0175">Coiled coil</keyword>
<protein>
    <recommendedName>
        <fullName evidence="5">BZIP domain-containing protein</fullName>
    </recommendedName>
</protein>
<dbReference type="OrthoDB" id="5063964at2759"/>
<name>A0A319ETT5_ASPSB</name>
<keyword evidence="4" id="KW-1185">Reference proteome</keyword>
<reference evidence="3 4" key="1">
    <citation type="submission" date="2018-02" db="EMBL/GenBank/DDBJ databases">
        <title>The genomes of Aspergillus section Nigri reveals drivers in fungal speciation.</title>
        <authorList>
            <consortium name="DOE Joint Genome Institute"/>
            <person name="Vesth T.C."/>
            <person name="Nybo J."/>
            <person name="Theobald S."/>
            <person name="Brandl J."/>
            <person name="Frisvad J.C."/>
            <person name="Nielsen K.F."/>
            <person name="Lyhne E.K."/>
            <person name="Kogle M.E."/>
            <person name="Kuo A."/>
            <person name="Riley R."/>
            <person name="Clum A."/>
            <person name="Nolan M."/>
            <person name="Lipzen A."/>
            <person name="Salamov A."/>
            <person name="Henrissat B."/>
            <person name="Wiebenga A."/>
            <person name="De vries R.P."/>
            <person name="Grigoriev I.V."/>
            <person name="Mortensen U.H."/>
            <person name="Andersen M.R."/>
            <person name="Baker S.E."/>
        </authorList>
    </citation>
    <scope>NUCLEOTIDE SEQUENCE [LARGE SCALE GENOMIC DNA]</scope>
    <source>
        <strain evidence="3 4">CBS 121057</strain>
    </source>
</reference>
<gene>
    <name evidence="3" type="ORF">BO78DRAFT_428845</name>
</gene>
<evidence type="ECO:0000313" key="4">
    <source>
        <dbReference type="Proteomes" id="UP000248423"/>
    </source>
</evidence>
<dbReference type="VEuPathDB" id="FungiDB:BO78DRAFT_428845"/>
<dbReference type="Proteomes" id="UP000248423">
    <property type="component" value="Unassembled WGS sequence"/>
</dbReference>
<sequence>MENYAERRRIQNLNAQRKWREKRKGAIKRSSDSSRDQPLEYCIQAVSVQVPDGEQCESDHTMGLYPFSSCHASDTDREARSALSGDQCSIPSYMPFTSSHSGIASQTGRSGRDSHENMSQTLANWESLMTIIDGNNLEGGTQTQNASDQEAMERAVNILRKQRQTLNQKAEEIFAEVMELYKHGVLLELFQEDHAFQHQLAAIKQRFLSLT</sequence>
<accession>A0A319ETT5</accession>
<evidence type="ECO:0000313" key="3">
    <source>
        <dbReference type="EMBL" id="PYI07464.1"/>
    </source>
</evidence>
<organism evidence="3 4">
    <name type="scientific">Aspergillus sclerotiicarbonarius (strain CBS 121057 / IBT 28362)</name>
    <dbReference type="NCBI Taxonomy" id="1448318"/>
    <lineage>
        <taxon>Eukaryota</taxon>
        <taxon>Fungi</taxon>
        <taxon>Dikarya</taxon>
        <taxon>Ascomycota</taxon>
        <taxon>Pezizomycotina</taxon>
        <taxon>Eurotiomycetes</taxon>
        <taxon>Eurotiomycetidae</taxon>
        <taxon>Eurotiales</taxon>
        <taxon>Aspergillaceae</taxon>
        <taxon>Aspergillus</taxon>
        <taxon>Aspergillus subgen. Circumdati</taxon>
    </lineage>
</organism>
<evidence type="ECO:0000256" key="1">
    <source>
        <dbReference type="SAM" id="Coils"/>
    </source>
</evidence>
<evidence type="ECO:0008006" key="5">
    <source>
        <dbReference type="Google" id="ProtNLM"/>
    </source>
</evidence>
<feature type="coiled-coil region" evidence="1">
    <location>
        <begin position="149"/>
        <end position="176"/>
    </location>
</feature>
<feature type="region of interest" description="Disordered" evidence="2">
    <location>
        <begin position="1"/>
        <end position="34"/>
    </location>
</feature>
<dbReference type="AlphaFoldDB" id="A0A319ETT5"/>